<keyword evidence="4 5" id="KW-0326">Glycosidase</keyword>
<dbReference type="AlphaFoldDB" id="A0A916NP05"/>
<dbReference type="GO" id="GO:0016020">
    <property type="term" value="C:membrane"/>
    <property type="evidence" value="ECO:0007669"/>
    <property type="project" value="InterPro"/>
</dbReference>
<evidence type="ECO:0000256" key="5">
    <source>
        <dbReference type="RuleBase" id="RU361168"/>
    </source>
</evidence>
<dbReference type="Proteomes" id="UP000680038">
    <property type="component" value="Unassembled WGS sequence"/>
</dbReference>
<accession>A0A916NP05</accession>
<dbReference type="Gene3D" id="3.20.20.70">
    <property type="entry name" value="Aldolase class I"/>
    <property type="match status" value="1"/>
</dbReference>
<dbReference type="InterPro" id="IPR013785">
    <property type="entry name" value="Aldolase_TIM"/>
</dbReference>
<protein>
    <recommendedName>
        <fullName evidence="5">Alpha-galactosidase</fullName>
        <ecNumber evidence="5">3.2.1.22</ecNumber>
    </recommendedName>
    <alternativeName>
        <fullName evidence="5">Melibiase</fullName>
    </alternativeName>
</protein>
<dbReference type="InterPro" id="IPR013780">
    <property type="entry name" value="Glyco_hydro_b"/>
</dbReference>
<dbReference type="InterPro" id="IPR008979">
    <property type="entry name" value="Galactose-bd-like_sf"/>
</dbReference>
<dbReference type="CDD" id="cd14792">
    <property type="entry name" value="GH27"/>
    <property type="match status" value="1"/>
</dbReference>
<dbReference type="InterPro" id="IPR015919">
    <property type="entry name" value="Cadherin-like_sf"/>
</dbReference>
<sequence>MYKPFPSKSKSKMNYAIRCVLIIALYITAFDSYAQKTKSIWLDDLLIQTYSEGIRPVTAKGNYTGDSIRINGVHFKRGVGAQSVSILNFFLNNKASAFTAVIGADDAGNKEIPIKFYVLGDNKILFESKPLKVGDDAQKIDVNLTGISRLGLLITDDVGGSNNKRTYANWANAQLLMSGEHMPGHFPNSDEKYILTPPPSKTPQINSARIFGVTPGNPFLYTIAATGNTPMEFSATNLPNGLFVDKKTGIITGKIDRRGTYITTLKAKNKLGESVKKLTIKVGDTIALTPPIGWNGWNSWETHIDREKVIASADAMVKTGLKDHGWTYINIDDAWQGVRSGPMNALQPNEKFPDFKGMVDYIHSLGLKAGLYSTPYISSYGGYAGNSSDFEKGGETHESIMVNRRSFNRIAKYRFETNDARQMAAWGIDFLKYDWRIDVNSTERMSSALKQSGRDVIFSLSNSAPFAHVNDWNRLANMYRTGPDIRDSWPSLYQLAFTLDKWAPYSGPGHWLDPDMMIIGNVSTGPELHPTRLTPDEQYSHVSLFSLLSAPLLIGCPIEQLDAFTLNLLTNDEVIAIDQDPSGKPARMILEEDGVQIWLKTLEDGSFAVGLFNTANYGKTPLSYFHWGNEPAVSFSIDFSKIGLKGKYKLRDVWRQKDLGVFANKFKTSVNHHGVVMLKITKAP</sequence>
<dbReference type="Gene3D" id="2.60.40.10">
    <property type="entry name" value="Immunoglobulins"/>
    <property type="match status" value="1"/>
</dbReference>
<dbReference type="GO" id="GO:0004557">
    <property type="term" value="F:alpha-galactosidase activity"/>
    <property type="evidence" value="ECO:0007669"/>
    <property type="project" value="UniProtKB-EC"/>
</dbReference>
<dbReference type="InterPro" id="IPR038637">
    <property type="entry name" value="NPCBM_sf"/>
</dbReference>
<keyword evidence="8" id="KW-1185">Reference proteome</keyword>
<dbReference type="InterPro" id="IPR013222">
    <property type="entry name" value="Glyco_hyd_98_carb-bd"/>
</dbReference>
<feature type="domain" description="Glycosyl hydrolase family 98 putative carbohydrate-binding module" evidence="6">
    <location>
        <begin position="36"/>
        <end position="177"/>
    </location>
</feature>
<keyword evidence="3 5" id="KW-0378">Hydrolase</keyword>
<evidence type="ECO:0000256" key="4">
    <source>
        <dbReference type="ARBA" id="ARBA00023295"/>
    </source>
</evidence>
<evidence type="ECO:0000259" key="6">
    <source>
        <dbReference type="SMART" id="SM00776"/>
    </source>
</evidence>
<dbReference type="InterPro" id="IPR013783">
    <property type="entry name" value="Ig-like_fold"/>
</dbReference>
<dbReference type="PANTHER" id="PTHR11452:SF75">
    <property type="entry name" value="ALPHA-GALACTOSIDASE MEL1"/>
    <property type="match status" value="1"/>
</dbReference>
<name>A0A916NP05_9BACT</name>
<dbReference type="Pfam" id="PF16499">
    <property type="entry name" value="Melibiase_2"/>
    <property type="match status" value="2"/>
</dbReference>
<dbReference type="GO" id="GO:0005509">
    <property type="term" value="F:calcium ion binding"/>
    <property type="evidence" value="ECO:0007669"/>
    <property type="project" value="InterPro"/>
</dbReference>
<dbReference type="SUPFAM" id="SSF49785">
    <property type="entry name" value="Galactose-binding domain-like"/>
    <property type="match status" value="1"/>
</dbReference>
<keyword evidence="5" id="KW-1015">Disulfide bond</keyword>
<dbReference type="SMART" id="SM00776">
    <property type="entry name" value="NPCBM"/>
    <property type="match status" value="1"/>
</dbReference>
<evidence type="ECO:0000256" key="3">
    <source>
        <dbReference type="ARBA" id="ARBA00022801"/>
    </source>
</evidence>
<dbReference type="GO" id="GO:0005975">
    <property type="term" value="P:carbohydrate metabolic process"/>
    <property type="evidence" value="ECO:0007669"/>
    <property type="project" value="InterPro"/>
</dbReference>
<dbReference type="PRINTS" id="PR00740">
    <property type="entry name" value="GLHYDRLASE27"/>
</dbReference>
<proteinExistence type="inferred from homology"/>
<dbReference type="Gene3D" id="2.60.120.1060">
    <property type="entry name" value="NPCBM/NEW2 domain"/>
    <property type="match status" value="1"/>
</dbReference>
<dbReference type="SUPFAM" id="SSF51011">
    <property type="entry name" value="Glycosyl hydrolase domain"/>
    <property type="match status" value="1"/>
</dbReference>
<dbReference type="InterPro" id="IPR017853">
    <property type="entry name" value="GH"/>
</dbReference>
<dbReference type="SUPFAM" id="SSF51445">
    <property type="entry name" value="(Trans)glycosidases"/>
    <property type="match status" value="1"/>
</dbReference>
<reference evidence="7" key="1">
    <citation type="submission" date="2021-04" db="EMBL/GenBank/DDBJ databases">
        <authorList>
            <person name="Rodrigo-Torres L."/>
            <person name="Arahal R. D."/>
            <person name="Lucena T."/>
        </authorList>
    </citation>
    <scope>NUCLEOTIDE SEQUENCE</scope>
    <source>
        <strain evidence="7">CECT 9275</strain>
    </source>
</reference>
<dbReference type="EMBL" id="CAJRAF010000004">
    <property type="protein sequence ID" value="CAG5018036.1"/>
    <property type="molecule type" value="Genomic_DNA"/>
</dbReference>
<dbReference type="Pfam" id="PF17801">
    <property type="entry name" value="Melibiase_C"/>
    <property type="match status" value="1"/>
</dbReference>
<dbReference type="Gene3D" id="2.60.40.1180">
    <property type="entry name" value="Golgi alpha-mannosidase II"/>
    <property type="match status" value="1"/>
</dbReference>
<dbReference type="Pfam" id="PF08305">
    <property type="entry name" value="NPCBM"/>
    <property type="match status" value="1"/>
</dbReference>
<dbReference type="EC" id="3.2.1.22" evidence="5"/>
<comment type="caution">
    <text evidence="7">The sequence shown here is derived from an EMBL/GenBank/DDBJ whole genome shotgun (WGS) entry which is preliminary data.</text>
</comment>
<dbReference type="InterPro" id="IPR002241">
    <property type="entry name" value="Glyco_hydro_27"/>
</dbReference>
<dbReference type="Pfam" id="PF05345">
    <property type="entry name" value="He_PIG"/>
    <property type="match status" value="1"/>
</dbReference>
<evidence type="ECO:0000256" key="1">
    <source>
        <dbReference type="ARBA" id="ARBA00009743"/>
    </source>
</evidence>
<gene>
    <name evidence="7" type="ORF">DYBT9275_05902</name>
</gene>
<organism evidence="7 8">
    <name type="scientific">Dyadobacter helix</name>
    <dbReference type="NCBI Taxonomy" id="2822344"/>
    <lineage>
        <taxon>Bacteria</taxon>
        <taxon>Pseudomonadati</taxon>
        <taxon>Bacteroidota</taxon>
        <taxon>Cytophagia</taxon>
        <taxon>Cytophagales</taxon>
        <taxon>Spirosomataceae</taxon>
        <taxon>Dyadobacter</taxon>
    </lineage>
</organism>
<keyword evidence="2" id="KW-0732">Signal</keyword>
<dbReference type="InterPro" id="IPR041233">
    <property type="entry name" value="Melibiase_C"/>
</dbReference>
<evidence type="ECO:0000313" key="8">
    <source>
        <dbReference type="Proteomes" id="UP000680038"/>
    </source>
</evidence>
<evidence type="ECO:0000313" key="7">
    <source>
        <dbReference type="EMBL" id="CAG5018036.1"/>
    </source>
</evidence>
<evidence type="ECO:0000256" key="2">
    <source>
        <dbReference type="ARBA" id="ARBA00022729"/>
    </source>
</evidence>
<comment type="similarity">
    <text evidence="1 5">Belongs to the glycosyl hydrolase 27 family.</text>
</comment>
<dbReference type="PANTHER" id="PTHR11452">
    <property type="entry name" value="ALPHA-GALACTOSIDASE/ALPHA-N-ACETYLGALACTOSAMINIDASE"/>
    <property type="match status" value="1"/>
</dbReference>
<comment type="catalytic activity">
    <reaction evidence="5">
        <text>Hydrolysis of terminal, non-reducing alpha-D-galactose residues in alpha-D-galactosides, including galactose oligosaccharides, galactomannans and galactolipids.</text>
        <dbReference type="EC" id="3.2.1.22"/>
    </reaction>
</comment>
<dbReference type="SUPFAM" id="SSF49313">
    <property type="entry name" value="Cadherin-like"/>
    <property type="match status" value="1"/>
</dbReference>